<dbReference type="EMBL" id="VCEB01000001">
    <property type="protein sequence ID" value="KAB0386642.1"/>
    <property type="molecule type" value="Genomic_DNA"/>
</dbReference>
<evidence type="ECO:0000313" key="1">
    <source>
        <dbReference type="EMBL" id="KAB0386642.1"/>
    </source>
</evidence>
<comment type="caution">
    <text evidence="1">The sequence shown here is derived from an EMBL/GenBank/DDBJ whole genome shotgun (WGS) entry which is preliminary data.</text>
</comment>
<reference evidence="1 2" key="1">
    <citation type="submission" date="2019-06" db="EMBL/GenBank/DDBJ databases">
        <title>Discovery of a novel chromosome fission-fusion reversal in muntjac.</title>
        <authorList>
            <person name="Mudd A.B."/>
            <person name="Bredeson J.V."/>
            <person name="Baum R."/>
            <person name="Hockemeyer D."/>
            <person name="Rokhsar D.S."/>
        </authorList>
    </citation>
    <scope>NUCLEOTIDE SEQUENCE [LARGE SCALE GENOMIC DNA]</scope>
    <source>
        <strain evidence="1">UCam_UCB_Mr</strain>
        <tissue evidence="1">Fibroblast cell line</tissue>
    </source>
</reference>
<accession>A0A5J5N339</accession>
<gene>
    <name evidence="1" type="ORF">FD755_001598</name>
</gene>
<name>A0A5J5N339_MUNRE</name>
<protein>
    <submittedName>
        <fullName evidence="1">Uncharacterized protein</fullName>
    </submittedName>
</protein>
<sequence>MDILETNKYLHSQLEKKCEEYKGTEFERQFVEGHLVMRRFRHHMDPEYSLERLMLKLKLQKIQEGKGVCYLFTQLAKNTVKIFESLRQKFCELLAQGNQLVERLASKLTIVRSGSRGREPGLVNSSITPKNSIVPLCS</sequence>
<keyword evidence="2" id="KW-1185">Reference proteome</keyword>
<proteinExistence type="predicted"/>
<organism evidence="1 2">
    <name type="scientific">Muntiacus reevesi</name>
    <name type="common">Reeves' muntjac</name>
    <name type="synonym">Cervus reevesi</name>
    <dbReference type="NCBI Taxonomy" id="9886"/>
    <lineage>
        <taxon>Eukaryota</taxon>
        <taxon>Metazoa</taxon>
        <taxon>Chordata</taxon>
        <taxon>Craniata</taxon>
        <taxon>Vertebrata</taxon>
        <taxon>Euteleostomi</taxon>
        <taxon>Mammalia</taxon>
        <taxon>Eutheria</taxon>
        <taxon>Laurasiatheria</taxon>
        <taxon>Artiodactyla</taxon>
        <taxon>Ruminantia</taxon>
        <taxon>Pecora</taxon>
        <taxon>Cervidae</taxon>
        <taxon>Muntiacinae</taxon>
        <taxon>Muntiacus</taxon>
    </lineage>
</organism>
<dbReference type="AlphaFoldDB" id="A0A5J5N339"/>
<evidence type="ECO:0000313" key="2">
    <source>
        <dbReference type="Proteomes" id="UP000326062"/>
    </source>
</evidence>
<dbReference type="Proteomes" id="UP000326062">
    <property type="component" value="Chromosome 1"/>
</dbReference>